<dbReference type="EC" id="6.1.1.9" evidence="1"/>
<keyword evidence="6" id="KW-0030">Aminoacyl-tRNA synthetase</keyword>
<dbReference type="GO" id="GO:0004832">
    <property type="term" value="F:valine-tRNA ligase activity"/>
    <property type="evidence" value="ECO:0007669"/>
    <property type="project" value="UniProtKB-EC"/>
</dbReference>
<evidence type="ECO:0000259" key="8">
    <source>
        <dbReference type="Pfam" id="PF00133"/>
    </source>
</evidence>
<protein>
    <recommendedName>
        <fullName evidence="1">valine--tRNA ligase</fullName>
        <ecNumber evidence="1">6.1.1.9</ecNumber>
    </recommendedName>
    <alternativeName>
        <fullName evidence="7">Valyl-tRNA synthetase</fullName>
    </alternativeName>
</protein>
<dbReference type="PROSITE" id="PS00178">
    <property type="entry name" value="AA_TRNA_LIGASE_I"/>
    <property type="match status" value="1"/>
</dbReference>
<comment type="caution">
    <text evidence="9">The sequence shown here is derived from an EMBL/GenBank/DDBJ whole genome shotgun (WGS) entry which is preliminary data.</text>
</comment>
<evidence type="ECO:0000313" key="9">
    <source>
        <dbReference type="EMBL" id="MDZ5035495.1"/>
    </source>
</evidence>
<proteinExistence type="predicted"/>
<name>A0AAW9J7X1_CLOPF</name>
<organism evidence="9 10">
    <name type="scientific">Clostridium perfringens</name>
    <dbReference type="NCBI Taxonomy" id="1502"/>
    <lineage>
        <taxon>Bacteria</taxon>
        <taxon>Bacillati</taxon>
        <taxon>Bacillota</taxon>
        <taxon>Clostridia</taxon>
        <taxon>Eubacteriales</taxon>
        <taxon>Clostridiaceae</taxon>
        <taxon>Clostridium</taxon>
    </lineage>
</organism>
<evidence type="ECO:0000256" key="2">
    <source>
        <dbReference type="ARBA" id="ARBA00022598"/>
    </source>
</evidence>
<dbReference type="Proteomes" id="UP001289066">
    <property type="component" value="Unassembled WGS sequence"/>
</dbReference>
<evidence type="ECO:0000256" key="5">
    <source>
        <dbReference type="ARBA" id="ARBA00022917"/>
    </source>
</evidence>
<feature type="domain" description="Aminoacyl-tRNA synthetase class Ia" evidence="8">
    <location>
        <begin position="2"/>
        <end position="122"/>
    </location>
</feature>
<evidence type="ECO:0000313" key="10">
    <source>
        <dbReference type="Proteomes" id="UP001289066"/>
    </source>
</evidence>
<feature type="non-terminal residue" evidence="9">
    <location>
        <position position="1"/>
    </location>
</feature>
<evidence type="ECO:0000256" key="7">
    <source>
        <dbReference type="ARBA" id="ARBA00029936"/>
    </source>
</evidence>
<dbReference type="GO" id="GO:0006438">
    <property type="term" value="P:valyl-tRNA aminoacylation"/>
    <property type="evidence" value="ECO:0007669"/>
    <property type="project" value="InterPro"/>
</dbReference>
<dbReference type="PANTHER" id="PTHR11946:SF93">
    <property type="entry name" value="VALINE--TRNA LIGASE, CHLOROPLASTIC_MITOCHONDRIAL 2"/>
    <property type="match status" value="1"/>
</dbReference>
<sequence length="123" mass="14238">VMPPPNITGKLHLGHALDNTLQDMLIRFKRMQGYCTLWLPGQDHASIATEVKVENELLKKGLVKKEMGREAFLEKVWEWSDEYRETIRKQLKKVGVSCDFSREAFTMDENLNKAVRTVFVNLS</sequence>
<dbReference type="InterPro" id="IPR002300">
    <property type="entry name" value="aa-tRNA-synth_Ia"/>
</dbReference>
<feature type="non-terminal residue" evidence="9">
    <location>
        <position position="123"/>
    </location>
</feature>
<reference evidence="9" key="1">
    <citation type="submission" date="2019-11" db="EMBL/GenBank/DDBJ databases">
        <title>Characterization of Clostridium perfringens isolates from swine manure treated agricultural soils.</title>
        <authorList>
            <person name="Wushke S.T."/>
        </authorList>
    </citation>
    <scope>NUCLEOTIDE SEQUENCE</scope>
    <source>
        <strain evidence="9">X15</strain>
    </source>
</reference>
<accession>A0AAW9J7X1</accession>
<dbReference type="AlphaFoldDB" id="A0AAW9J7X1"/>
<dbReference type="InterPro" id="IPR014729">
    <property type="entry name" value="Rossmann-like_a/b/a_fold"/>
</dbReference>
<dbReference type="EMBL" id="WNVG01001710">
    <property type="protein sequence ID" value="MDZ5035495.1"/>
    <property type="molecule type" value="Genomic_DNA"/>
</dbReference>
<dbReference type="PANTHER" id="PTHR11946">
    <property type="entry name" value="VALYL-TRNA SYNTHETASES"/>
    <property type="match status" value="1"/>
</dbReference>
<dbReference type="SUPFAM" id="SSF52374">
    <property type="entry name" value="Nucleotidylyl transferase"/>
    <property type="match status" value="1"/>
</dbReference>
<evidence type="ECO:0000256" key="4">
    <source>
        <dbReference type="ARBA" id="ARBA00022840"/>
    </source>
</evidence>
<dbReference type="Gene3D" id="3.40.50.620">
    <property type="entry name" value="HUPs"/>
    <property type="match status" value="1"/>
</dbReference>
<evidence type="ECO:0000256" key="1">
    <source>
        <dbReference type="ARBA" id="ARBA00013169"/>
    </source>
</evidence>
<keyword evidence="3" id="KW-0547">Nucleotide-binding</keyword>
<evidence type="ECO:0000256" key="6">
    <source>
        <dbReference type="ARBA" id="ARBA00023146"/>
    </source>
</evidence>
<evidence type="ECO:0000256" key="3">
    <source>
        <dbReference type="ARBA" id="ARBA00022741"/>
    </source>
</evidence>
<dbReference type="GO" id="GO:0005829">
    <property type="term" value="C:cytosol"/>
    <property type="evidence" value="ECO:0007669"/>
    <property type="project" value="TreeGrafter"/>
</dbReference>
<dbReference type="GO" id="GO:0005524">
    <property type="term" value="F:ATP binding"/>
    <property type="evidence" value="ECO:0007669"/>
    <property type="project" value="UniProtKB-KW"/>
</dbReference>
<dbReference type="RefSeq" id="WP_322413763.1">
    <property type="nucleotide sequence ID" value="NZ_WNVG01001710.1"/>
</dbReference>
<keyword evidence="2 9" id="KW-0436">Ligase</keyword>
<keyword evidence="4" id="KW-0067">ATP-binding</keyword>
<dbReference type="InterPro" id="IPR001412">
    <property type="entry name" value="aa-tRNA-synth_I_CS"/>
</dbReference>
<dbReference type="InterPro" id="IPR002303">
    <property type="entry name" value="Valyl-tRNA_ligase"/>
</dbReference>
<gene>
    <name evidence="9" type="ORF">GNF81_22730</name>
</gene>
<dbReference type="Pfam" id="PF00133">
    <property type="entry name" value="tRNA-synt_1"/>
    <property type="match status" value="1"/>
</dbReference>
<keyword evidence="5" id="KW-0648">Protein biosynthesis</keyword>